<dbReference type="Pfam" id="PF02687">
    <property type="entry name" value="FtsX"/>
    <property type="match status" value="2"/>
</dbReference>
<evidence type="ECO:0000259" key="8">
    <source>
        <dbReference type="Pfam" id="PF12704"/>
    </source>
</evidence>
<sequence length="793" mass="87204">MFRTYLKTTFRNLWKNKVFSFLNIAGLAIGIACSAFIFLWVEDELTFNHNFTKRDQLYRVMKNAVDKGTISTSGSTPGPLAQAMKADIPGVKNTARLSWNMDQVMVLGEKSVKEQGIYADPAIFSMLTFHFIYGNPATAFKEPQSVVINETLAAKLFGNSDPVGKIIKMNAQESYSVDGSFMVTGVFKNLPANASYSACQWISPYIVFEDKNTWLKPWSNNLTETLAELDPAADPAMVNKKLAGYLRAKTGDAAAPDCFIFSMNDWHLRDHFTDGKPDGGNIKYVKLFSLIAGIILLIACINFMNLSTARSEQRAREVGVRKVMGAGKGRLISQFIGESMSMSFLAVLLAIAMVCILLPAYNLLVGKYLSPDLFSFSHLGYLLGIGFAAGLVAGSYPAFYLSSFNPVSVLKGVKIRTAGGVIFIRKGLVITQFAVSITLIICTAIIYLQIRHIKHRNLGFNKNNLVIINLQSGLKEHFAAVKEQLLATGVVENAALSLHDPLHLYSSSDSYTWAGKDLSDKEFIHSNAVSPEYVSTMHMQLVSGRDFYSDARLSQHEVIINESMARIMGKEGKPGGMLQVDTFHLQVAGVVKDFVYNNMYGSNMPALLFCTPGGATLMSIRFKPGVNLAKALEKTGAVIQANNPGFPFEFRFVDDDFNKLFITETLIGKLAGLFAALAIFISCLGLFGLAAYTVERRTKEIGIRKILGASANGLAGLLSRDFVQLVAIACAIAFPLAWWAMHSWLQHYEYRTVIPWWIFALAGVASLMITLITVSLQAFKAALANPLKSLRAE</sequence>
<feature type="transmembrane region" description="Helical" evidence="6">
    <location>
        <begin position="423"/>
        <end position="448"/>
    </location>
</feature>
<dbReference type="PROSITE" id="PS51257">
    <property type="entry name" value="PROKAR_LIPOPROTEIN"/>
    <property type="match status" value="1"/>
</dbReference>
<dbReference type="AlphaFoldDB" id="A0A1H7YBM7"/>
<keyword evidence="4 6" id="KW-1133">Transmembrane helix</keyword>
<gene>
    <name evidence="9" type="ORF">SAMN04488505_104367</name>
</gene>
<feature type="domain" description="MacB-like periplasmic core" evidence="8">
    <location>
        <begin position="20"/>
        <end position="243"/>
    </location>
</feature>
<evidence type="ECO:0000256" key="1">
    <source>
        <dbReference type="ARBA" id="ARBA00004651"/>
    </source>
</evidence>
<feature type="transmembrane region" description="Helical" evidence="6">
    <location>
        <begin position="21"/>
        <end position="41"/>
    </location>
</feature>
<keyword evidence="5 6" id="KW-0472">Membrane</keyword>
<evidence type="ECO:0000313" key="10">
    <source>
        <dbReference type="Proteomes" id="UP000198984"/>
    </source>
</evidence>
<keyword evidence="2" id="KW-1003">Cell membrane</keyword>
<feature type="transmembrane region" description="Helical" evidence="6">
    <location>
        <begin position="753"/>
        <end position="779"/>
    </location>
</feature>
<comment type="subcellular location">
    <subcellularLocation>
        <location evidence="1">Cell membrane</location>
        <topology evidence="1">Multi-pass membrane protein</topology>
    </subcellularLocation>
</comment>
<dbReference type="OrthoDB" id="5933722at2"/>
<protein>
    <submittedName>
        <fullName evidence="9">Duplicated orphan permease</fullName>
    </submittedName>
</protein>
<dbReference type="InterPro" id="IPR003838">
    <property type="entry name" value="ABC3_permease_C"/>
</dbReference>
<dbReference type="GO" id="GO:0005886">
    <property type="term" value="C:plasma membrane"/>
    <property type="evidence" value="ECO:0007669"/>
    <property type="project" value="UniProtKB-SubCell"/>
</dbReference>
<feature type="domain" description="ABC3 transporter permease C-terminal" evidence="7">
    <location>
        <begin position="290"/>
        <end position="406"/>
    </location>
</feature>
<dbReference type="STRING" id="573321.SAMN04488505_104367"/>
<reference evidence="9 10" key="1">
    <citation type="submission" date="2016-10" db="EMBL/GenBank/DDBJ databases">
        <authorList>
            <person name="de Groot N.N."/>
        </authorList>
    </citation>
    <scope>NUCLEOTIDE SEQUENCE [LARGE SCALE GENOMIC DNA]</scope>
    <source>
        <strain evidence="9 10">DSM 21039</strain>
    </source>
</reference>
<dbReference type="PANTHER" id="PTHR30572:SF18">
    <property type="entry name" value="ABC-TYPE MACROLIDE FAMILY EXPORT SYSTEM PERMEASE COMPONENT 2"/>
    <property type="match status" value="1"/>
</dbReference>
<feature type="transmembrane region" description="Helical" evidence="6">
    <location>
        <begin position="340"/>
        <end position="361"/>
    </location>
</feature>
<proteinExistence type="predicted"/>
<feature type="transmembrane region" description="Helical" evidence="6">
    <location>
        <begin position="381"/>
        <end position="402"/>
    </location>
</feature>
<keyword evidence="10" id="KW-1185">Reference proteome</keyword>
<dbReference type="InterPro" id="IPR025857">
    <property type="entry name" value="MacB_PCD"/>
</dbReference>
<dbReference type="RefSeq" id="WP_089915282.1">
    <property type="nucleotide sequence ID" value="NZ_FOBB01000004.1"/>
</dbReference>
<feature type="transmembrane region" description="Helical" evidence="6">
    <location>
        <begin position="287"/>
        <end position="306"/>
    </location>
</feature>
<dbReference type="PANTHER" id="PTHR30572">
    <property type="entry name" value="MEMBRANE COMPONENT OF TRANSPORTER-RELATED"/>
    <property type="match status" value="1"/>
</dbReference>
<accession>A0A1H7YBM7</accession>
<dbReference type="EMBL" id="FOBB01000004">
    <property type="protein sequence ID" value="SEM42717.1"/>
    <property type="molecule type" value="Genomic_DNA"/>
</dbReference>
<feature type="domain" description="ABC3 transporter permease C-terminal" evidence="7">
    <location>
        <begin position="673"/>
        <end position="782"/>
    </location>
</feature>
<evidence type="ECO:0000259" key="7">
    <source>
        <dbReference type="Pfam" id="PF02687"/>
    </source>
</evidence>
<name>A0A1H7YBM7_9BACT</name>
<keyword evidence="3 6" id="KW-0812">Transmembrane</keyword>
<evidence type="ECO:0000256" key="2">
    <source>
        <dbReference type="ARBA" id="ARBA00022475"/>
    </source>
</evidence>
<evidence type="ECO:0000256" key="5">
    <source>
        <dbReference type="ARBA" id="ARBA00023136"/>
    </source>
</evidence>
<feature type="transmembrane region" description="Helical" evidence="6">
    <location>
        <begin position="670"/>
        <end position="694"/>
    </location>
</feature>
<evidence type="ECO:0000256" key="3">
    <source>
        <dbReference type="ARBA" id="ARBA00022692"/>
    </source>
</evidence>
<dbReference type="Pfam" id="PF12704">
    <property type="entry name" value="MacB_PCD"/>
    <property type="match status" value="1"/>
</dbReference>
<evidence type="ECO:0000256" key="6">
    <source>
        <dbReference type="SAM" id="Phobius"/>
    </source>
</evidence>
<dbReference type="InterPro" id="IPR050250">
    <property type="entry name" value="Macrolide_Exporter_MacB"/>
</dbReference>
<evidence type="ECO:0000256" key="4">
    <source>
        <dbReference type="ARBA" id="ARBA00022989"/>
    </source>
</evidence>
<dbReference type="GO" id="GO:0022857">
    <property type="term" value="F:transmembrane transporter activity"/>
    <property type="evidence" value="ECO:0007669"/>
    <property type="project" value="TreeGrafter"/>
</dbReference>
<evidence type="ECO:0000313" key="9">
    <source>
        <dbReference type="EMBL" id="SEM42717.1"/>
    </source>
</evidence>
<dbReference type="Proteomes" id="UP000198984">
    <property type="component" value="Unassembled WGS sequence"/>
</dbReference>
<organism evidence="9 10">
    <name type="scientific">Chitinophaga rupis</name>
    <dbReference type="NCBI Taxonomy" id="573321"/>
    <lineage>
        <taxon>Bacteria</taxon>
        <taxon>Pseudomonadati</taxon>
        <taxon>Bacteroidota</taxon>
        <taxon>Chitinophagia</taxon>
        <taxon>Chitinophagales</taxon>
        <taxon>Chitinophagaceae</taxon>
        <taxon>Chitinophaga</taxon>
    </lineage>
</organism>
<feature type="transmembrane region" description="Helical" evidence="6">
    <location>
        <begin position="722"/>
        <end position="741"/>
    </location>
</feature>